<gene>
    <name evidence="1" type="ORF">Hamer_G016697</name>
</gene>
<evidence type="ECO:0000313" key="2">
    <source>
        <dbReference type="Proteomes" id="UP000747542"/>
    </source>
</evidence>
<sequence>MDDKVSPTPQRWRAVRNHRIYQAEVGVQQRSVTLETLSSGHTAHFPVLTPPRAAHPPQWAAYVSSRCCLGGCQWWCPTGGREELRLLPFRVEMPKMVQSPTVWRPSVGRCHSSRMSRRESEQLVYVKVKYRSLWDFFVLLF</sequence>
<dbReference type="AlphaFoldDB" id="A0A8J5TUN2"/>
<comment type="caution">
    <text evidence="1">The sequence shown here is derived from an EMBL/GenBank/DDBJ whole genome shotgun (WGS) entry which is preliminary data.</text>
</comment>
<proteinExistence type="predicted"/>
<evidence type="ECO:0000313" key="1">
    <source>
        <dbReference type="EMBL" id="KAG7177407.1"/>
    </source>
</evidence>
<reference evidence="1" key="1">
    <citation type="journal article" date="2021" name="Sci. Adv.">
        <title>The American lobster genome reveals insights on longevity, neural, and immune adaptations.</title>
        <authorList>
            <person name="Polinski J.M."/>
            <person name="Zimin A.V."/>
            <person name="Clark K.F."/>
            <person name="Kohn A.B."/>
            <person name="Sadowski N."/>
            <person name="Timp W."/>
            <person name="Ptitsyn A."/>
            <person name="Khanna P."/>
            <person name="Romanova D.Y."/>
            <person name="Williams P."/>
            <person name="Greenwood S.J."/>
            <person name="Moroz L.L."/>
            <person name="Walt D.R."/>
            <person name="Bodnar A.G."/>
        </authorList>
    </citation>
    <scope>NUCLEOTIDE SEQUENCE</scope>
    <source>
        <strain evidence="1">GMGI-L3</strain>
    </source>
</reference>
<dbReference type="Proteomes" id="UP000747542">
    <property type="component" value="Unassembled WGS sequence"/>
</dbReference>
<dbReference type="EMBL" id="JAHLQT010002318">
    <property type="protein sequence ID" value="KAG7177407.1"/>
    <property type="molecule type" value="Genomic_DNA"/>
</dbReference>
<protein>
    <submittedName>
        <fullName evidence="1">Uncharacterized protein</fullName>
    </submittedName>
</protein>
<accession>A0A8J5TUN2</accession>
<organism evidence="1 2">
    <name type="scientific">Homarus americanus</name>
    <name type="common">American lobster</name>
    <dbReference type="NCBI Taxonomy" id="6706"/>
    <lineage>
        <taxon>Eukaryota</taxon>
        <taxon>Metazoa</taxon>
        <taxon>Ecdysozoa</taxon>
        <taxon>Arthropoda</taxon>
        <taxon>Crustacea</taxon>
        <taxon>Multicrustacea</taxon>
        <taxon>Malacostraca</taxon>
        <taxon>Eumalacostraca</taxon>
        <taxon>Eucarida</taxon>
        <taxon>Decapoda</taxon>
        <taxon>Pleocyemata</taxon>
        <taxon>Astacidea</taxon>
        <taxon>Nephropoidea</taxon>
        <taxon>Nephropidae</taxon>
        <taxon>Homarus</taxon>
    </lineage>
</organism>
<name>A0A8J5TUN2_HOMAM</name>
<keyword evidence="2" id="KW-1185">Reference proteome</keyword>